<dbReference type="InterPro" id="IPR031402">
    <property type="entry name" value="LYRIC"/>
</dbReference>
<evidence type="ECO:0000313" key="2">
    <source>
        <dbReference type="Ensembl" id="ENSPCEP00000009539.1"/>
    </source>
</evidence>
<evidence type="ECO:0000313" key="3">
    <source>
        <dbReference type="Proteomes" id="UP000694393"/>
    </source>
</evidence>
<feature type="region of interest" description="Disordered" evidence="1">
    <location>
        <begin position="224"/>
        <end position="247"/>
    </location>
</feature>
<dbReference type="GO" id="GO:0043066">
    <property type="term" value="P:negative regulation of apoptotic process"/>
    <property type="evidence" value="ECO:0007669"/>
    <property type="project" value="InterPro"/>
</dbReference>
<sequence length="247" mass="27475">KKISILKCFSFQENPSRVSPHTSVVEAVCGGVGKGICWPHTVSGTEDISSNGKGALSESGTKTDCGATVRNLEYTREESEPSRSEEDVFSNVGTWDGAEEKAYPVTFGTLPELSVELSNLKSKSSQESPFKYHWNANLSFLAVDDAWLGQHDPLAIDLNSDWNAPTEEWGNWLGEEETCTEPERAKPQQGLEIRTEEDPRELISVKHSSHAICTSFKIPQDPVINLPNNDVPGKKERRKKKKMRKET</sequence>
<name>A0A8C8RTR1_9SAUR</name>
<proteinExistence type="predicted"/>
<evidence type="ECO:0008006" key="4">
    <source>
        <dbReference type="Google" id="ProtNLM"/>
    </source>
</evidence>
<evidence type="ECO:0000256" key="1">
    <source>
        <dbReference type="SAM" id="MobiDB-lite"/>
    </source>
</evidence>
<dbReference type="GO" id="GO:0045766">
    <property type="term" value="P:positive regulation of angiogenesis"/>
    <property type="evidence" value="ECO:0007669"/>
    <property type="project" value="InterPro"/>
</dbReference>
<organism evidence="2 3">
    <name type="scientific">Pelusios castaneus</name>
    <name type="common">West African mud turtle</name>
    <dbReference type="NCBI Taxonomy" id="367368"/>
    <lineage>
        <taxon>Eukaryota</taxon>
        <taxon>Metazoa</taxon>
        <taxon>Chordata</taxon>
        <taxon>Craniata</taxon>
        <taxon>Vertebrata</taxon>
        <taxon>Euteleostomi</taxon>
        <taxon>Archelosauria</taxon>
        <taxon>Testudinata</taxon>
        <taxon>Testudines</taxon>
        <taxon>Pleurodira</taxon>
        <taxon>Pelomedusidae</taxon>
        <taxon>Pelusios</taxon>
    </lineage>
</organism>
<accession>A0A8C8RTR1</accession>
<dbReference type="Pfam" id="PF15686">
    <property type="entry name" value="LYRIC"/>
    <property type="match status" value="1"/>
</dbReference>
<feature type="compositionally biased region" description="Basic residues" evidence="1">
    <location>
        <begin position="235"/>
        <end position="247"/>
    </location>
</feature>
<dbReference type="GO" id="GO:0043123">
    <property type="term" value="P:positive regulation of canonical NF-kappaB signal transduction"/>
    <property type="evidence" value="ECO:0007669"/>
    <property type="project" value="InterPro"/>
</dbReference>
<reference evidence="2" key="1">
    <citation type="submission" date="2025-08" db="UniProtKB">
        <authorList>
            <consortium name="Ensembl"/>
        </authorList>
    </citation>
    <scope>IDENTIFICATION</scope>
</reference>
<protein>
    <recommendedName>
        <fullName evidence="4">Metadherin</fullName>
    </recommendedName>
</protein>
<dbReference type="AlphaFoldDB" id="A0A8C8RTR1"/>
<reference evidence="2" key="2">
    <citation type="submission" date="2025-09" db="UniProtKB">
        <authorList>
            <consortium name="Ensembl"/>
        </authorList>
    </citation>
    <scope>IDENTIFICATION</scope>
</reference>
<keyword evidence="3" id="KW-1185">Reference proteome</keyword>
<dbReference type="Proteomes" id="UP000694393">
    <property type="component" value="Unplaced"/>
</dbReference>
<dbReference type="Ensembl" id="ENSPCET00000009866.1">
    <property type="protein sequence ID" value="ENSPCEP00000009539.1"/>
    <property type="gene ID" value="ENSPCEG00000007606.1"/>
</dbReference>